<dbReference type="AlphaFoldDB" id="A0AAD7AJV3"/>
<evidence type="ECO:0000256" key="1">
    <source>
        <dbReference type="ARBA" id="ARBA00022737"/>
    </source>
</evidence>
<keyword evidence="5" id="KW-1185">Reference proteome</keyword>
<dbReference type="Gene3D" id="1.25.40.20">
    <property type="entry name" value="Ankyrin repeat-containing domain"/>
    <property type="match status" value="3"/>
</dbReference>
<reference evidence="4" key="1">
    <citation type="submission" date="2023-03" db="EMBL/GenBank/DDBJ databases">
        <title>Massive genome expansion in bonnet fungi (Mycena s.s.) driven by repeated elements and novel gene families across ecological guilds.</title>
        <authorList>
            <consortium name="Lawrence Berkeley National Laboratory"/>
            <person name="Harder C.B."/>
            <person name="Miyauchi S."/>
            <person name="Viragh M."/>
            <person name="Kuo A."/>
            <person name="Thoen E."/>
            <person name="Andreopoulos B."/>
            <person name="Lu D."/>
            <person name="Skrede I."/>
            <person name="Drula E."/>
            <person name="Henrissat B."/>
            <person name="Morin E."/>
            <person name="Kohler A."/>
            <person name="Barry K."/>
            <person name="LaButti K."/>
            <person name="Morin E."/>
            <person name="Salamov A."/>
            <person name="Lipzen A."/>
            <person name="Mereny Z."/>
            <person name="Hegedus B."/>
            <person name="Baldrian P."/>
            <person name="Stursova M."/>
            <person name="Weitz H."/>
            <person name="Taylor A."/>
            <person name="Grigoriev I.V."/>
            <person name="Nagy L.G."/>
            <person name="Martin F."/>
            <person name="Kauserud H."/>
        </authorList>
    </citation>
    <scope>NUCLEOTIDE SEQUENCE</scope>
    <source>
        <strain evidence="4">CBHHK002</strain>
    </source>
</reference>
<dbReference type="InterPro" id="IPR036770">
    <property type="entry name" value="Ankyrin_rpt-contain_sf"/>
</dbReference>
<dbReference type="PROSITE" id="PS50297">
    <property type="entry name" value="ANK_REP_REGION"/>
    <property type="match status" value="1"/>
</dbReference>
<evidence type="ECO:0000313" key="5">
    <source>
        <dbReference type="Proteomes" id="UP001218218"/>
    </source>
</evidence>
<dbReference type="SUPFAM" id="SSF48403">
    <property type="entry name" value="Ankyrin repeat"/>
    <property type="match status" value="1"/>
</dbReference>
<comment type="caution">
    <text evidence="4">The sequence shown here is derived from an EMBL/GenBank/DDBJ whole genome shotgun (WGS) entry which is preliminary data.</text>
</comment>
<evidence type="ECO:0000313" key="4">
    <source>
        <dbReference type="EMBL" id="KAJ7361077.1"/>
    </source>
</evidence>
<dbReference type="InterPro" id="IPR002110">
    <property type="entry name" value="Ankyrin_rpt"/>
</dbReference>
<dbReference type="Proteomes" id="UP001218218">
    <property type="component" value="Unassembled WGS sequence"/>
</dbReference>
<accession>A0AAD7AJV3</accession>
<dbReference type="Pfam" id="PF12796">
    <property type="entry name" value="Ank_2"/>
    <property type="match status" value="3"/>
</dbReference>
<feature type="repeat" description="ANK" evidence="3">
    <location>
        <begin position="255"/>
        <end position="287"/>
    </location>
</feature>
<dbReference type="PROSITE" id="PS50088">
    <property type="entry name" value="ANK_REPEAT"/>
    <property type="match status" value="3"/>
</dbReference>
<organism evidence="4 5">
    <name type="scientific">Mycena albidolilacea</name>
    <dbReference type="NCBI Taxonomy" id="1033008"/>
    <lineage>
        <taxon>Eukaryota</taxon>
        <taxon>Fungi</taxon>
        <taxon>Dikarya</taxon>
        <taxon>Basidiomycota</taxon>
        <taxon>Agaricomycotina</taxon>
        <taxon>Agaricomycetes</taxon>
        <taxon>Agaricomycetidae</taxon>
        <taxon>Agaricales</taxon>
        <taxon>Marasmiineae</taxon>
        <taxon>Mycenaceae</taxon>
        <taxon>Mycena</taxon>
    </lineage>
</organism>
<gene>
    <name evidence="4" type="ORF">DFH08DRAFT_843113</name>
</gene>
<dbReference type="SMART" id="SM00248">
    <property type="entry name" value="ANK"/>
    <property type="match status" value="9"/>
</dbReference>
<keyword evidence="2 3" id="KW-0040">ANK repeat</keyword>
<dbReference type="PANTHER" id="PTHR24198">
    <property type="entry name" value="ANKYRIN REPEAT AND PROTEIN KINASE DOMAIN-CONTAINING PROTEIN"/>
    <property type="match status" value="1"/>
</dbReference>
<evidence type="ECO:0000256" key="2">
    <source>
        <dbReference type="ARBA" id="ARBA00023043"/>
    </source>
</evidence>
<feature type="repeat" description="ANK" evidence="3">
    <location>
        <begin position="223"/>
        <end position="255"/>
    </location>
</feature>
<dbReference type="PANTHER" id="PTHR24198:SF165">
    <property type="entry name" value="ANKYRIN REPEAT-CONTAINING PROTEIN-RELATED"/>
    <property type="match status" value="1"/>
</dbReference>
<feature type="repeat" description="ANK" evidence="3">
    <location>
        <begin position="318"/>
        <end position="354"/>
    </location>
</feature>
<protein>
    <submittedName>
        <fullName evidence="4">Ankyrin repeat-containing domain protein</fullName>
    </submittedName>
</protein>
<keyword evidence="1" id="KW-0677">Repeat</keyword>
<dbReference type="EMBL" id="JARIHO010000005">
    <property type="protein sequence ID" value="KAJ7361077.1"/>
    <property type="molecule type" value="Genomic_DNA"/>
</dbReference>
<proteinExistence type="predicted"/>
<sequence>MAGLTDLPPELILHVTSFLTCEKILDKQPRRRFRFRPLEPVPDLPSINSLSQTTTIFHRTLDETLYKLCASVETLGQLALLSAVKHQLENAVERLVGAGVSLHSGYVFEYNPSCSVLHVAAAMGFRDMVLKLLGMCGAELVHKRAGVHPGRTALDYAVRHNHLEIVKLLAPIPVPGGSSIPPDAIEAQYLSIALLAAVQVENVDISEYLVSEGADVNFLALWAGGTPLSYAAETKNLSLVQFLVSAGADPNLQTNNTNPLFSATLTHNLEIVQALVAAGADIPVQSANQRNVLACCGTVELLRFFLERGVDPNLEDRGGNTPLHHVCARARTEFAVAAVELLLRFGAAATVEKPGQAGLTPVDLAIARGDTEILELLEPLVQDPDLKRKIAARWKET</sequence>
<evidence type="ECO:0000256" key="3">
    <source>
        <dbReference type="PROSITE-ProRule" id="PRU00023"/>
    </source>
</evidence>
<name>A0AAD7AJV3_9AGAR</name>
<dbReference type="PRINTS" id="PR01415">
    <property type="entry name" value="ANKYRIN"/>
</dbReference>